<dbReference type="Pfam" id="PF13677">
    <property type="entry name" value="MotB_plug"/>
    <property type="match status" value="1"/>
</dbReference>
<dbReference type="PANTHER" id="PTHR30329">
    <property type="entry name" value="STATOR ELEMENT OF FLAGELLAR MOTOR COMPLEX"/>
    <property type="match status" value="1"/>
</dbReference>
<dbReference type="InterPro" id="IPR025713">
    <property type="entry name" value="MotB-like_N_dom"/>
</dbReference>
<evidence type="ECO:0000256" key="2">
    <source>
        <dbReference type="ARBA" id="ARBA00008914"/>
    </source>
</evidence>
<evidence type="ECO:0000256" key="5">
    <source>
        <dbReference type="ARBA" id="ARBA00022989"/>
    </source>
</evidence>
<organism evidence="11 12">
    <name type="scientific">Nocardioides iriomotensis</name>
    <dbReference type="NCBI Taxonomy" id="715784"/>
    <lineage>
        <taxon>Bacteria</taxon>
        <taxon>Bacillati</taxon>
        <taxon>Actinomycetota</taxon>
        <taxon>Actinomycetes</taxon>
        <taxon>Propionibacteriales</taxon>
        <taxon>Nocardioidaceae</taxon>
        <taxon>Nocardioides</taxon>
    </lineage>
</organism>
<keyword evidence="11" id="KW-0969">Cilium</keyword>
<comment type="subcellular location">
    <subcellularLocation>
        <location evidence="1">Cell membrane</location>
        <topology evidence="1">Single-pass membrane protein</topology>
    </subcellularLocation>
</comment>
<dbReference type="PROSITE" id="PS51123">
    <property type="entry name" value="OMPA_2"/>
    <property type="match status" value="1"/>
</dbReference>
<sequence length="297" mass="33137">MSRKKKHEEHEEHANHERWLVSYADMMTLLMVLFIVLFAISQVDQKKFNELREGMAAGFGQQPSPFQGDRSVLAEAGVAPMAPIAPGQVTTETDQTAMNGEKPQATSEQAQQAAEERNRNLAEAIREVNRLEELRKKVDAALRKHGLADDVSMRIDERGLRISLVSRHIVFAPNVADLSPRGVRVLDVIAPVLHDLDNQIEVAGHTNQVNVKPKYYPSDWELSAARAVTVLRHLKERGGVPGHHMVAAAYGHEQPLIDPSKPGSQELNKRVDILVLSTARDEVRALFDEALRTQHLT</sequence>
<feature type="transmembrane region" description="Helical" evidence="9">
    <location>
        <begin position="20"/>
        <end position="40"/>
    </location>
</feature>
<dbReference type="SUPFAM" id="SSF103088">
    <property type="entry name" value="OmpA-like"/>
    <property type="match status" value="1"/>
</dbReference>
<dbReference type="InterPro" id="IPR006665">
    <property type="entry name" value="OmpA-like"/>
</dbReference>
<dbReference type="Gene3D" id="3.30.1330.60">
    <property type="entry name" value="OmpA-like domain"/>
    <property type="match status" value="1"/>
</dbReference>
<dbReference type="Pfam" id="PF00691">
    <property type="entry name" value="OmpA"/>
    <property type="match status" value="1"/>
</dbReference>
<feature type="region of interest" description="Disordered" evidence="8">
    <location>
        <begin position="92"/>
        <end position="111"/>
    </location>
</feature>
<evidence type="ECO:0000256" key="3">
    <source>
        <dbReference type="ARBA" id="ARBA00022475"/>
    </source>
</evidence>
<comment type="similarity">
    <text evidence="2">Belongs to the MotB family.</text>
</comment>
<keyword evidence="5 9" id="KW-1133">Transmembrane helix</keyword>
<evidence type="ECO:0000256" key="4">
    <source>
        <dbReference type="ARBA" id="ARBA00022692"/>
    </source>
</evidence>
<dbReference type="EMBL" id="SDPU01000029">
    <property type="protein sequence ID" value="RYU10536.1"/>
    <property type="molecule type" value="Genomic_DNA"/>
</dbReference>
<keyword evidence="12" id="KW-1185">Reference proteome</keyword>
<name>A0A4V1Z1D6_9ACTN</name>
<evidence type="ECO:0000313" key="12">
    <source>
        <dbReference type="Proteomes" id="UP000291189"/>
    </source>
</evidence>
<protein>
    <submittedName>
        <fullName evidence="11">Flagellar motor protein MotB</fullName>
    </submittedName>
</protein>
<dbReference type="InterPro" id="IPR036737">
    <property type="entry name" value="OmpA-like_sf"/>
</dbReference>
<dbReference type="CDD" id="cd07185">
    <property type="entry name" value="OmpA_C-like"/>
    <property type="match status" value="1"/>
</dbReference>
<dbReference type="PANTHER" id="PTHR30329:SF21">
    <property type="entry name" value="LIPOPROTEIN YIAD-RELATED"/>
    <property type="match status" value="1"/>
</dbReference>
<dbReference type="RefSeq" id="WP_129988491.1">
    <property type="nucleotide sequence ID" value="NZ_SDPU01000029.1"/>
</dbReference>
<gene>
    <name evidence="11" type="ORF">ETU37_16705</name>
</gene>
<dbReference type="Proteomes" id="UP000291189">
    <property type="component" value="Unassembled WGS sequence"/>
</dbReference>
<evidence type="ECO:0000256" key="8">
    <source>
        <dbReference type="SAM" id="MobiDB-lite"/>
    </source>
</evidence>
<keyword evidence="11" id="KW-0282">Flagellum</keyword>
<dbReference type="InterPro" id="IPR050330">
    <property type="entry name" value="Bact_OuterMem_StrucFunc"/>
</dbReference>
<accession>A0A4V1Z1D6</accession>
<dbReference type="OrthoDB" id="9815217at2"/>
<keyword evidence="4 9" id="KW-0812">Transmembrane</keyword>
<feature type="domain" description="OmpA-like" evidence="10">
    <location>
        <begin position="158"/>
        <end position="279"/>
    </location>
</feature>
<evidence type="ECO:0000259" key="10">
    <source>
        <dbReference type="PROSITE" id="PS51123"/>
    </source>
</evidence>
<evidence type="ECO:0000256" key="7">
    <source>
        <dbReference type="PROSITE-ProRule" id="PRU00473"/>
    </source>
</evidence>
<dbReference type="GO" id="GO:0005886">
    <property type="term" value="C:plasma membrane"/>
    <property type="evidence" value="ECO:0007669"/>
    <property type="project" value="UniProtKB-SubCell"/>
</dbReference>
<proteinExistence type="inferred from homology"/>
<keyword evidence="3" id="KW-1003">Cell membrane</keyword>
<keyword evidence="11" id="KW-0966">Cell projection</keyword>
<evidence type="ECO:0000256" key="1">
    <source>
        <dbReference type="ARBA" id="ARBA00004162"/>
    </source>
</evidence>
<reference evidence="11 12" key="1">
    <citation type="submission" date="2019-01" db="EMBL/GenBank/DDBJ databases">
        <title>Nocardioides guangzhouensis sp. nov., an actinobacterium isolated from soil.</title>
        <authorList>
            <person name="Fu Y."/>
            <person name="Cai Y."/>
            <person name="Lin Z."/>
            <person name="Chen P."/>
        </authorList>
    </citation>
    <scope>NUCLEOTIDE SEQUENCE [LARGE SCALE GENOMIC DNA]</scope>
    <source>
        <strain evidence="11 12">NBRC 105384</strain>
    </source>
</reference>
<evidence type="ECO:0000256" key="6">
    <source>
        <dbReference type="ARBA" id="ARBA00023136"/>
    </source>
</evidence>
<keyword evidence="6 7" id="KW-0472">Membrane</keyword>
<evidence type="ECO:0000256" key="9">
    <source>
        <dbReference type="SAM" id="Phobius"/>
    </source>
</evidence>
<comment type="caution">
    <text evidence="11">The sequence shown here is derived from an EMBL/GenBank/DDBJ whole genome shotgun (WGS) entry which is preliminary data.</text>
</comment>
<dbReference type="AlphaFoldDB" id="A0A4V1Z1D6"/>
<evidence type="ECO:0000313" key="11">
    <source>
        <dbReference type="EMBL" id="RYU10536.1"/>
    </source>
</evidence>